<keyword evidence="3" id="KW-0274">FAD</keyword>
<keyword evidence="4" id="KW-0560">Oxidoreductase</keyword>
<evidence type="ECO:0000313" key="5">
    <source>
        <dbReference type="EMBL" id="PSN61309.1"/>
    </source>
</evidence>
<keyword evidence="2" id="KW-0285">Flavoprotein</keyword>
<dbReference type="GO" id="GO:0050661">
    <property type="term" value="F:NADP binding"/>
    <property type="evidence" value="ECO:0007669"/>
    <property type="project" value="InterPro"/>
</dbReference>
<evidence type="ECO:0000256" key="2">
    <source>
        <dbReference type="ARBA" id="ARBA00022630"/>
    </source>
</evidence>
<dbReference type="PANTHER" id="PTHR42877">
    <property type="entry name" value="L-ORNITHINE N(5)-MONOOXYGENASE-RELATED"/>
    <property type="match status" value="1"/>
</dbReference>
<keyword evidence="6" id="KW-1185">Reference proteome</keyword>
<name>A0A2T2N7C5_CORCC</name>
<evidence type="ECO:0000256" key="3">
    <source>
        <dbReference type="ARBA" id="ARBA00022827"/>
    </source>
</evidence>
<evidence type="ECO:0000256" key="1">
    <source>
        <dbReference type="ARBA" id="ARBA00010139"/>
    </source>
</evidence>
<dbReference type="SUPFAM" id="SSF51905">
    <property type="entry name" value="FAD/NAD(P)-binding domain"/>
    <property type="match status" value="3"/>
</dbReference>
<dbReference type="EMBL" id="KZ678145">
    <property type="protein sequence ID" value="PSN61309.1"/>
    <property type="molecule type" value="Genomic_DNA"/>
</dbReference>
<dbReference type="InterPro" id="IPR020946">
    <property type="entry name" value="Flavin_mOase-like"/>
</dbReference>
<dbReference type="InterPro" id="IPR051209">
    <property type="entry name" value="FAD-bind_Monooxygenase_sf"/>
</dbReference>
<organism evidence="5 6">
    <name type="scientific">Corynespora cassiicola Philippines</name>
    <dbReference type="NCBI Taxonomy" id="1448308"/>
    <lineage>
        <taxon>Eukaryota</taxon>
        <taxon>Fungi</taxon>
        <taxon>Dikarya</taxon>
        <taxon>Ascomycota</taxon>
        <taxon>Pezizomycotina</taxon>
        <taxon>Dothideomycetes</taxon>
        <taxon>Pleosporomycetidae</taxon>
        <taxon>Pleosporales</taxon>
        <taxon>Corynesporascaceae</taxon>
        <taxon>Corynespora</taxon>
    </lineage>
</organism>
<dbReference type="AlphaFoldDB" id="A0A2T2N7C5"/>
<dbReference type="Proteomes" id="UP000240883">
    <property type="component" value="Unassembled WGS sequence"/>
</dbReference>
<dbReference type="InterPro" id="IPR036188">
    <property type="entry name" value="FAD/NAD-bd_sf"/>
</dbReference>
<dbReference type="GO" id="GO:0050660">
    <property type="term" value="F:flavin adenine dinucleotide binding"/>
    <property type="evidence" value="ECO:0007669"/>
    <property type="project" value="InterPro"/>
</dbReference>
<dbReference type="Pfam" id="PF00743">
    <property type="entry name" value="FMO-like"/>
    <property type="match status" value="1"/>
</dbReference>
<sequence length="627" mass="70069">MSAVPNLPADIHSHGLSNGTNGVSIPQSSGFVLRDTPVENLRSMKVIVIGAGYSGIYCGIRIPERLRNVELVIYEKNKGIGGTWWENRYLGCACDVPSHSYQYSFEPNPNWSSLYAPSREIQAYLEGVAKKYSADRFIKLSHEITECRWNDSTAKWHITVKNLVTGDIIQDTSDVLISARGNLNNPAWPSIQGLDTFKGELMHSARWNESYDLSNKRIGVIGTGSSSIQIVPCLQRIPGTQVTTFARSKTWISPSFSQHLWDKHGFEGFSIPQEVRDRFLSDPAHYEAFRLAVEADTNSMHPFSIKGSDLQLGAKGAFTEHMRSRLETHPHIFDALLPSFSPGCRRLTPGPGYLEALTQPNVSFITSPISRIADSSVHTEDGTYHELDALVCATGFHASRPPPFPVLGTHGLPLTKKWEHRATTYLSHSIASFPNMFCMLGPNSATGAGSLTTMIEAVGDYVVRCVRKMQKENIAVMEVRAEREEDFAEYVDAYFKGTVFGEECSSWYKDAWGRVAGLWPGSTLHCREAMRSPRWEDYVYRYVGEEVEEVEELGRVDSVVHGGGGGVGGTDKKKKRVNRLAWLGNGWTVNQVEGRDLAWYLYPQFLEKPVAPRPEENGEYKIHPFSH</sequence>
<dbReference type="GO" id="GO:0004499">
    <property type="term" value="F:N,N-dimethylaniline monooxygenase activity"/>
    <property type="evidence" value="ECO:0007669"/>
    <property type="project" value="InterPro"/>
</dbReference>
<protein>
    <submittedName>
        <fullName evidence="5">FAD/NAD(P)-binding domain-containing protein</fullName>
    </submittedName>
</protein>
<proteinExistence type="inferred from homology"/>
<comment type="similarity">
    <text evidence="1">Belongs to the FAD-binding monooxygenase family.</text>
</comment>
<evidence type="ECO:0000256" key="4">
    <source>
        <dbReference type="ARBA" id="ARBA00023002"/>
    </source>
</evidence>
<dbReference type="Gene3D" id="3.50.50.60">
    <property type="entry name" value="FAD/NAD(P)-binding domain"/>
    <property type="match status" value="2"/>
</dbReference>
<accession>A0A2T2N7C5</accession>
<dbReference type="OrthoDB" id="74360at2759"/>
<gene>
    <name evidence="5" type="ORF">BS50DRAFT_593219</name>
</gene>
<reference evidence="5 6" key="1">
    <citation type="journal article" date="2018" name="Front. Microbiol.">
        <title>Genome-Wide Analysis of Corynespora cassiicola Leaf Fall Disease Putative Effectors.</title>
        <authorList>
            <person name="Lopez D."/>
            <person name="Ribeiro S."/>
            <person name="Label P."/>
            <person name="Fumanal B."/>
            <person name="Venisse J.S."/>
            <person name="Kohler A."/>
            <person name="de Oliveira R.R."/>
            <person name="Labutti K."/>
            <person name="Lipzen A."/>
            <person name="Lail K."/>
            <person name="Bauer D."/>
            <person name="Ohm R.A."/>
            <person name="Barry K.W."/>
            <person name="Spatafora J."/>
            <person name="Grigoriev I.V."/>
            <person name="Martin F.M."/>
            <person name="Pujade-Renaud V."/>
        </authorList>
    </citation>
    <scope>NUCLEOTIDE SEQUENCE [LARGE SCALE GENOMIC DNA]</scope>
    <source>
        <strain evidence="5 6">Philippines</strain>
    </source>
</reference>
<dbReference type="PANTHER" id="PTHR42877:SF7">
    <property type="entry name" value="FLAVIN-BINDING MONOOXYGENASE-RELATED"/>
    <property type="match status" value="1"/>
</dbReference>
<evidence type="ECO:0000313" key="6">
    <source>
        <dbReference type="Proteomes" id="UP000240883"/>
    </source>
</evidence>